<protein>
    <submittedName>
        <fullName evidence="1">Uncharacterized protein</fullName>
    </submittedName>
</protein>
<sequence>EKYRGCNARARIERARGLNRGQDATGVASRTPLPRRERRVAPLLHYRERRAVMKGFWKEDERVGLKKSRSRRLALHYHAYATSSATLVHNNVTRGARRRPSCAMPYVARYQCSAMTNKVRQAYPAAN</sequence>
<evidence type="ECO:0000313" key="1">
    <source>
        <dbReference type="EMBL" id="MCD7458870.1"/>
    </source>
</evidence>
<organism evidence="1 2">
    <name type="scientific">Datura stramonium</name>
    <name type="common">Jimsonweed</name>
    <name type="synonym">Common thornapple</name>
    <dbReference type="NCBI Taxonomy" id="4076"/>
    <lineage>
        <taxon>Eukaryota</taxon>
        <taxon>Viridiplantae</taxon>
        <taxon>Streptophyta</taxon>
        <taxon>Embryophyta</taxon>
        <taxon>Tracheophyta</taxon>
        <taxon>Spermatophyta</taxon>
        <taxon>Magnoliopsida</taxon>
        <taxon>eudicotyledons</taxon>
        <taxon>Gunneridae</taxon>
        <taxon>Pentapetalae</taxon>
        <taxon>asterids</taxon>
        <taxon>lamiids</taxon>
        <taxon>Solanales</taxon>
        <taxon>Solanaceae</taxon>
        <taxon>Solanoideae</taxon>
        <taxon>Datureae</taxon>
        <taxon>Datura</taxon>
    </lineage>
</organism>
<dbReference type="EMBL" id="JACEIK010000547">
    <property type="protein sequence ID" value="MCD7458870.1"/>
    <property type="molecule type" value="Genomic_DNA"/>
</dbReference>
<name>A0ABS8SIY3_DATST</name>
<keyword evidence="2" id="KW-1185">Reference proteome</keyword>
<comment type="caution">
    <text evidence="1">The sequence shown here is derived from an EMBL/GenBank/DDBJ whole genome shotgun (WGS) entry which is preliminary data.</text>
</comment>
<accession>A0ABS8SIY3</accession>
<proteinExistence type="predicted"/>
<gene>
    <name evidence="1" type="ORF">HAX54_039429</name>
</gene>
<feature type="non-terminal residue" evidence="1">
    <location>
        <position position="1"/>
    </location>
</feature>
<evidence type="ECO:0000313" key="2">
    <source>
        <dbReference type="Proteomes" id="UP000823775"/>
    </source>
</evidence>
<reference evidence="1 2" key="1">
    <citation type="journal article" date="2021" name="BMC Genomics">
        <title>Datura genome reveals duplications of psychoactive alkaloid biosynthetic genes and high mutation rate following tissue culture.</title>
        <authorList>
            <person name="Rajewski A."/>
            <person name="Carter-House D."/>
            <person name="Stajich J."/>
            <person name="Litt A."/>
        </authorList>
    </citation>
    <scope>NUCLEOTIDE SEQUENCE [LARGE SCALE GENOMIC DNA]</scope>
    <source>
        <strain evidence="1">AR-01</strain>
    </source>
</reference>
<feature type="non-terminal residue" evidence="1">
    <location>
        <position position="127"/>
    </location>
</feature>
<dbReference type="Proteomes" id="UP000823775">
    <property type="component" value="Unassembled WGS sequence"/>
</dbReference>